<keyword evidence="3 6" id="KW-0812">Transmembrane</keyword>
<sequence>MSQASSSSAPARLSYGSYLALVVPFVISTMTTPLLGAVDTALVGHLPDPACIAGVAVGAVIFSTIYWLFGFLRVSTTGYTAQALDDDALLTSALLRPLAIALFIGLTFVALQKPLFSMAMRLLQPEASVQGYAGEYFFILIWGAPFTLINYVCLGWLMGRLRTRAVLFNQIAINVINIVLALIFVRVLGWGVPGIASATLLAQIVGTLLGYVLIHRQLVPDRRAMAPGSLLSLRELKSIMLVNGDLMLRTVCLLIVTNHFIATGASLGTETLAANAVLFQIHYLIAYLFDGFANAASVFSGKARGAKDDGLYRQTLRHAALSSLWLALALALLWWWSGPTLIGLFTHQPALIALCLQYSAWLMLYPLCGAAGIIFYGVFTGITYTAPVRDSMILALLAWLAAWYFLVPHYGNHGLWMAYLAFSLGRSAFLLLWLPAARARVTV</sequence>
<dbReference type="Pfam" id="PF01554">
    <property type="entry name" value="MatE"/>
    <property type="match status" value="2"/>
</dbReference>
<proteinExistence type="inferred from homology"/>
<feature type="transmembrane region" description="Helical" evidence="6">
    <location>
        <begin position="246"/>
        <end position="267"/>
    </location>
</feature>
<keyword evidence="4 6" id="KW-1133">Transmembrane helix</keyword>
<comment type="similarity">
    <text evidence="2">Belongs to the multi antimicrobial extrusion (MATE) (TC 2.A.66.1) family.</text>
</comment>
<feature type="transmembrane region" description="Helical" evidence="6">
    <location>
        <begin position="12"/>
        <end position="32"/>
    </location>
</feature>
<dbReference type="PANTHER" id="PTHR42893">
    <property type="entry name" value="PROTEIN DETOXIFICATION 44, CHLOROPLASTIC-RELATED"/>
    <property type="match status" value="1"/>
</dbReference>
<dbReference type="GO" id="GO:0005886">
    <property type="term" value="C:plasma membrane"/>
    <property type="evidence" value="ECO:0007669"/>
    <property type="project" value="TreeGrafter"/>
</dbReference>
<feature type="transmembrane region" description="Helical" evidence="6">
    <location>
        <begin position="416"/>
        <end position="434"/>
    </location>
</feature>
<dbReference type="EMBL" id="VYKJ01000006">
    <property type="protein sequence ID" value="KAA8999397.1"/>
    <property type="molecule type" value="Genomic_DNA"/>
</dbReference>
<protein>
    <submittedName>
        <fullName evidence="7">MATE family efflux transporter</fullName>
    </submittedName>
</protein>
<feature type="transmembrane region" description="Helical" evidence="6">
    <location>
        <begin position="93"/>
        <end position="116"/>
    </location>
</feature>
<evidence type="ECO:0000313" key="7">
    <source>
        <dbReference type="EMBL" id="KAA8999397.1"/>
    </source>
</evidence>
<organism evidence="7 8">
    <name type="scientific">Affinibrenneria salicis</name>
    <dbReference type="NCBI Taxonomy" id="2590031"/>
    <lineage>
        <taxon>Bacteria</taxon>
        <taxon>Pseudomonadati</taxon>
        <taxon>Pseudomonadota</taxon>
        <taxon>Gammaproteobacteria</taxon>
        <taxon>Enterobacterales</taxon>
        <taxon>Pectobacteriaceae</taxon>
        <taxon>Affinibrenneria</taxon>
    </lineage>
</organism>
<feature type="transmembrane region" description="Helical" evidence="6">
    <location>
        <begin position="319"/>
        <end position="338"/>
    </location>
</feature>
<evidence type="ECO:0000256" key="1">
    <source>
        <dbReference type="ARBA" id="ARBA00004141"/>
    </source>
</evidence>
<feature type="transmembrane region" description="Helical" evidence="6">
    <location>
        <begin position="279"/>
        <end position="299"/>
    </location>
</feature>
<dbReference type="PANTHER" id="PTHR42893:SF46">
    <property type="entry name" value="PROTEIN DETOXIFICATION 44, CHLOROPLASTIC"/>
    <property type="match status" value="1"/>
</dbReference>
<dbReference type="AlphaFoldDB" id="A0A5J5G0Z6"/>
<gene>
    <name evidence="7" type="ORF">FJU30_13760</name>
</gene>
<dbReference type="CDD" id="cd13136">
    <property type="entry name" value="MATE_DinF_like"/>
    <property type="match status" value="1"/>
</dbReference>
<name>A0A5J5G0Z6_9GAMM</name>
<feature type="transmembrane region" description="Helical" evidence="6">
    <location>
        <begin position="136"/>
        <end position="159"/>
    </location>
</feature>
<dbReference type="NCBIfam" id="TIGR00797">
    <property type="entry name" value="matE"/>
    <property type="match status" value="1"/>
</dbReference>
<feature type="transmembrane region" description="Helical" evidence="6">
    <location>
        <begin position="358"/>
        <end position="379"/>
    </location>
</feature>
<evidence type="ECO:0000256" key="2">
    <source>
        <dbReference type="ARBA" id="ARBA00010199"/>
    </source>
</evidence>
<comment type="caution">
    <text evidence="7">The sequence shown here is derived from an EMBL/GenBank/DDBJ whole genome shotgun (WGS) entry which is preliminary data.</text>
</comment>
<feature type="transmembrane region" description="Helical" evidence="6">
    <location>
        <begin position="171"/>
        <end position="189"/>
    </location>
</feature>
<reference evidence="7 8" key="1">
    <citation type="submission" date="2019-09" db="EMBL/GenBank/DDBJ databases">
        <authorList>
            <person name="Li Y."/>
        </authorList>
    </citation>
    <scope>NUCLEOTIDE SEQUENCE [LARGE SCALE GENOMIC DNA]</scope>
    <source>
        <strain evidence="7 8">L3-3HA</strain>
    </source>
</reference>
<dbReference type="GO" id="GO:0015297">
    <property type="term" value="F:antiporter activity"/>
    <property type="evidence" value="ECO:0007669"/>
    <property type="project" value="InterPro"/>
</dbReference>
<keyword evidence="8" id="KW-1185">Reference proteome</keyword>
<keyword evidence="5 6" id="KW-0472">Membrane</keyword>
<dbReference type="RefSeq" id="WP_150435541.1">
    <property type="nucleotide sequence ID" value="NZ_VYKJ01000006.1"/>
</dbReference>
<evidence type="ECO:0000256" key="5">
    <source>
        <dbReference type="ARBA" id="ARBA00023136"/>
    </source>
</evidence>
<comment type="subcellular location">
    <subcellularLocation>
        <location evidence="1">Membrane</location>
        <topology evidence="1">Multi-pass membrane protein</topology>
    </subcellularLocation>
</comment>
<accession>A0A5J5G0Z6</accession>
<evidence type="ECO:0000256" key="3">
    <source>
        <dbReference type="ARBA" id="ARBA00022692"/>
    </source>
</evidence>
<evidence type="ECO:0000256" key="6">
    <source>
        <dbReference type="SAM" id="Phobius"/>
    </source>
</evidence>
<evidence type="ECO:0000313" key="8">
    <source>
        <dbReference type="Proteomes" id="UP000335415"/>
    </source>
</evidence>
<dbReference type="InterPro" id="IPR002528">
    <property type="entry name" value="MATE_fam"/>
</dbReference>
<dbReference type="InterPro" id="IPR044644">
    <property type="entry name" value="DinF-like"/>
</dbReference>
<evidence type="ECO:0000256" key="4">
    <source>
        <dbReference type="ARBA" id="ARBA00022989"/>
    </source>
</evidence>
<feature type="transmembrane region" description="Helical" evidence="6">
    <location>
        <begin position="391"/>
        <end position="410"/>
    </location>
</feature>
<dbReference type="GO" id="GO:0042910">
    <property type="term" value="F:xenobiotic transmembrane transporter activity"/>
    <property type="evidence" value="ECO:0007669"/>
    <property type="project" value="InterPro"/>
</dbReference>
<dbReference type="Proteomes" id="UP000335415">
    <property type="component" value="Unassembled WGS sequence"/>
</dbReference>
<dbReference type="OrthoDB" id="9789527at2"/>
<feature type="transmembrane region" description="Helical" evidence="6">
    <location>
        <begin position="52"/>
        <end position="72"/>
    </location>
</feature>
<feature type="transmembrane region" description="Helical" evidence="6">
    <location>
        <begin position="195"/>
        <end position="214"/>
    </location>
</feature>